<dbReference type="OrthoDB" id="5361769at2"/>
<gene>
    <name evidence="1" type="ORF">FNE76_03180</name>
</gene>
<evidence type="ECO:0000313" key="2">
    <source>
        <dbReference type="Proteomes" id="UP000319322"/>
    </source>
</evidence>
<accession>A0A553UZX3</accession>
<name>A0A553UZX3_9HELI</name>
<dbReference type="AlphaFoldDB" id="A0A553UZX3"/>
<comment type="caution">
    <text evidence="1">The sequence shown here is derived from an EMBL/GenBank/DDBJ whole genome shotgun (WGS) entry which is preliminary data.</text>
</comment>
<keyword evidence="2" id="KW-1185">Reference proteome</keyword>
<organism evidence="1 2">
    <name type="scientific">Helicobacter mehlei</name>
    <dbReference type="NCBI Taxonomy" id="2316080"/>
    <lineage>
        <taxon>Bacteria</taxon>
        <taxon>Pseudomonadati</taxon>
        <taxon>Campylobacterota</taxon>
        <taxon>Epsilonproteobacteria</taxon>
        <taxon>Campylobacterales</taxon>
        <taxon>Helicobacteraceae</taxon>
        <taxon>Helicobacter</taxon>
    </lineage>
</organism>
<dbReference type="RefSeq" id="WP_120955781.1">
    <property type="nucleotide sequence ID" value="NZ_QXQP01000011.1"/>
</dbReference>
<proteinExistence type="predicted"/>
<evidence type="ECO:0000313" key="1">
    <source>
        <dbReference type="EMBL" id="TSA85763.1"/>
    </source>
</evidence>
<protein>
    <submittedName>
        <fullName evidence="1">Uncharacterized protein</fullName>
    </submittedName>
</protein>
<dbReference type="Proteomes" id="UP000319322">
    <property type="component" value="Unassembled WGS sequence"/>
</dbReference>
<sequence length="337" mass="39881">MGLWSFFRGIFYDRIRFFFFSNVFICLNLDHETLQVYIERLKRKKVLDVTNKAYPVKDGLIPIKVLKNAREYLQLYPFCYLCGMSKSTDQGMCKKEELEKHLAGVRKKDVLLLEVDQYYFFILKQSFKQDLERFNSVMPYIDYIFSPFLILYACIKPILEDNVAIYGLLEHSRLCVMVSNHKEICYSKWYALEVIKEHLEVQGKEKEEEYEKEEALLKSFLSSIEANLMHIDPNFQDGSQKESATPDMQDPKSLVDSMVHVADIVKFLQESMKVVYEHHLVQDFIEKVWILNTYQISPKMLEILQDELMLDIVQMPISLVEQMSILAKKEYYNEVQL</sequence>
<reference evidence="1" key="1">
    <citation type="submission" date="2019-07" db="EMBL/GenBank/DDBJ databases">
        <title>Helicobacter labacensis sp. nov., Helicobacter mehlei sp. nov. and Helicobacter vulpis sp. nov., isolated from gastric mucosa of red fox (Vulpis vulpis).</title>
        <authorList>
            <person name="Kusar D."/>
            <person name="Gruntar I."/>
            <person name="Pate M."/>
            <person name="Zajc U."/>
            <person name="Ocepek M."/>
        </authorList>
    </citation>
    <scope>NUCLEOTIDE SEQUENCE [LARGE SCALE GENOMIC DNA]</scope>
    <source>
        <strain evidence="1">L8b</strain>
    </source>
</reference>
<reference evidence="1" key="2">
    <citation type="submission" date="2019-07" db="EMBL/GenBank/DDBJ databases">
        <authorList>
            <person name="Papic B."/>
        </authorList>
    </citation>
    <scope>NUCLEOTIDE SEQUENCE [LARGE SCALE GENOMIC DNA]</scope>
    <source>
        <strain evidence="1">L8b</strain>
    </source>
</reference>
<dbReference type="EMBL" id="VKGC01000005">
    <property type="protein sequence ID" value="TSA85763.1"/>
    <property type="molecule type" value="Genomic_DNA"/>
</dbReference>